<feature type="transmembrane region" description="Helical" evidence="6">
    <location>
        <begin position="145"/>
        <end position="170"/>
    </location>
</feature>
<comment type="caution">
    <text evidence="7">The sequence shown here is derived from an EMBL/GenBank/DDBJ whole genome shotgun (WGS) entry which is preliminary data.</text>
</comment>
<evidence type="ECO:0000256" key="6">
    <source>
        <dbReference type="SAM" id="Phobius"/>
    </source>
</evidence>
<feature type="transmembrane region" description="Helical" evidence="6">
    <location>
        <begin position="223"/>
        <end position="241"/>
    </location>
</feature>
<organism evidence="7 8">
    <name type="scientific">Mycoplasmopsis ciconiae</name>
    <dbReference type="NCBI Taxonomy" id="561067"/>
    <lineage>
        <taxon>Bacteria</taxon>
        <taxon>Bacillati</taxon>
        <taxon>Mycoplasmatota</taxon>
        <taxon>Mycoplasmoidales</taxon>
        <taxon>Metamycoplasmataceae</taxon>
        <taxon>Mycoplasmopsis</taxon>
    </lineage>
</organism>
<feature type="transmembrane region" description="Helical" evidence="6">
    <location>
        <begin position="420"/>
        <end position="437"/>
    </location>
</feature>
<evidence type="ECO:0000256" key="3">
    <source>
        <dbReference type="ARBA" id="ARBA00022692"/>
    </source>
</evidence>
<evidence type="ECO:0000313" key="7">
    <source>
        <dbReference type="EMBL" id="MEE3928587.1"/>
    </source>
</evidence>
<feature type="transmembrane region" description="Helical" evidence="6">
    <location>
        <begin position="190"/>
        <end position="211"/>
    </location>
</feature>
<proteinExistence type="predicted"/>
<reference evidence="7" key="1">
    <citation type="submission" date="2024-01" db="EMBL/GenBank/DDBJ databases">
        <title>Genome sequence of Mycoplasma ciconiae type strain DSM 25251.</title>
        <authorList>
            <person name="Spergser J."/>
        </authorList>
    </citation>
    <scope>NUCLEOTIDE SEQUENCE [LARGE SCALE GENOMIC DNA]</scope>
    <source>
        <strain evidence="7">DSM 25251</strain>
    </source>
</reference>
<keyword evidence="4 6" id="KW-1133">Transmembrane helix</keyword>
<dbReference type="RefSeq" id="WP_330501000.1">
    <property type="nucleotide sequence ID" value="NZ_JAZDWZ010000012.1"/>
</dbReference>
<keyword evidence="3 6" id="KW-0812">Transmembrane</keyword>
<dbReference type="PANTHER" id="PTHR42770:SF18">
    <property type="entry name" value="ARGININE_AGMATINE ANTIPORTER"/>
    <property type="match status" value="1"/>
</dbReference>
<feature type="transmembrane region" description="Helical" evidence="6">
    <location>
        <begin position="386"/>
        <end position="408"/>
    </location>
</feature>
<comment type="subcellular location">
    <subcellularLocation>
        <location evidence="1">Cell membrane</location>
        <topology evidence="1">Multi-pass membrane protein</topology>
    </subcellularLocation>
</comment>
<evidence type="ECO:0000256" key="4">
    <source>
        <dbReference type="ARBA" id="ARBA00022989"/>
    </source>
</evidence>
<keyword evidence="2" id="KW-1003">Cell membrane</keyword>
<dbReference type="Gene3D" id="1.20.1740.10">
    <property type="entry name" value="Amino acid/polyamine transporter I"/>
    <property type="match status" value="1"/>
</dbReference>
<evidence type="ECO:0000256" key="2">
    <source>
        <dbReference type="ARBA" id="ARBA00022475"/>
    </source>
</evidence>
<dbReference type="PANTHER" id="PTHR42770">
    <property type="entry name" value="AMINO ACID TRANSPORTER-RELATED"/>
    <property type="match status" value="1"/>
</dbReference>
<feature type="transmembrane region" description="Helical" evidence="6">
    <location>
        <begin position="345"/>
        <end position="366"/>
    </location>
</feature>
<gene>
    <name evidence="7" type="ORF">V2E24_03295</name>
</gene>
<evidence type="ECO:0000313" key="8">
    <source>
        <dbReference type="Proteomes" id="UP001344817"/>
    </source>
</evidence>
<dbReference type="Proteomes" id="UP001344817">
    <property type="component" value="Unassembled WGS sequence"/>
</dbReference>
<feature type="transmembrane region" description="Helical" evidence="6">
    <location>
        <begin position="80"/>
        <end position="104"/>
    </location>
</feature>
<dbReference type="PIRSF" id="PIRSF006060">
    <property type="entry name" value="AA_transporter"/>
    <property type="match status" value="1"/>
</dbReference>
<feature type="transmembrane region" description="Helical" evidence="6">
    <location>
        <begin position="37"/>
        <end position="59"/>
    </location>
</feature>
<keyword evidence="8" id="KW-1185">Reference proteome</keyword>
<dbReference type="InterPro" id="IPR002293">
    <property type="entry name" value="AA/rel_permease1"/>
</dbReference>
<evidence type="ECO:0000256" key="5">
    <source>
        <dbReference type="ARBA" id="ARBA00023136"/>
    </source>
</evidence>
<feature type="transmembrane region" description="Helical" evidence="6">
    <location>
        <begin position="12"/>
        <end position="31"/>
    </location>
</feature>
<dbReference type="Pfam" id="PF13520">
    <property type="entry name" value="AA_permease_2"/>
    <property type="match status" value="1"/>
</dbReference>
<feature type="transmembrane region" description="Helical" evidence="6">
    <location>
        <begin position="261"/>
        <end position="278"/>
    </location>
</feature>
<dbReference type="EMBL" id="JAZDWZ010000012">
    <property type="protein sequence ID" value="MEE3928587.1"/>
    <property type="molecule type" value="Genomic_DNA"/>
</dbReference>
<accession>A0ABU7MM34</accession>
<name>A0ABU7MM34_9BACT</name>
<evidence type="ECO:0000256" key="1">
    <source>
        <dbReference type="ARBA" id="ARBA00004651"/>
    </source>
</evidence>
<sequence length="454" mass="51385">MKKEFNEKTFTMLAINYVIGFGFIATIVNVVELGYWGVLIFAITAFLAITTALAFSRLVNAFPEDKGGSVAYAQRTNKKYLTFFTLFNQYIQSPLLSASGPLFLVKIAEVLNADETVLWIVRIISIVFFLVIIVISTFTLKTSKVLIFASAAIKWSILALGFGGLIYLVFVNPGSQSNIIEDTKKINAYLIFSNIILFMFAFGGIEVVPNLANEVKFKNFKKVMMLAFMVIIAIYVLGYILFINVDLKENGSFVKIYKNSMGTFGVVAFSGYIIFYNFSSTLTSSISYPKALVKFAEDGYLPKYLTKTNKHNQHKNAIWTHAVLIMMSMTIFTLIPTIFNLDGQAFDFVATVGTIAFLLQYVLTYVSALVLSKQKKITKIPIYEKIMYYVAALIIIVSTLIYFFPFLVNEKWTNQNTLALVSYLGFFALANIFYYSYRYKDTIKNHFIKAKKTK</sequence>
<feature type="transmembrane region" description="Helical" evidence="6">
    <location>
        <begin position="116"/>
        <end position="138"/>
    </location>
</feature>
<protein>
    <submittedName>
        <fullName evidence="7">APC family permease</fullName>
    </submittedName>
</protein>
<keyword evidence="5 6" id="KW-0472">Membrane</keyword>
<feature type="transmembrane region" description="Helical" evidence="6">
    <location>
        <begin position="317"/>
        <end position="339"/>
    </location>
</feature>
<dbReference type="InterPro" id="IPR050367">
    <property type="entry name" value="APC_superfamily"/>
</dbReference>